<protein>
    <recommendedName>
        <fullName evidence="7">WRKY domain-containing protein</fullName>
    </recommendedName>
</protein>
<feature type="compositionally biased region" description="Low complexity" evidence="6">
    <location>
        <begin position="108"/>
        <end position="121"/>
    </location>
</feature>
<dbReference type="Proteomes" id="UP000594263">
    <property type="component" value="Unplaced"/>
</dbReference>
<dbReference type="Pfam" id="PF03106">
    <property type="entry name" value="WRKY"/>
    <property type="match status" value="1"/>
</dbReference>
<dbReference type="GO" id="GO:0043565">
    <property type="term" value="F:sequence-specific DNA binding"/>
    <property type="evidence" value="ECO:0007669"/>
    <property type="project" value="InterPro"/>
</dbReference>
<dbReference type="Gene3D" id="2.20.25.80">
    <property type="entry name" value="WRKY domain"/>
    <property type="match status" value="1"/>
</dbReference>
<dbReference type="GO" id="GO:0003700">
    <property type="term" value="F:DNA-binding transcription factor activity"/>
    <property type="evidence" value="ECO:0007669"/>
    <property type="project" value="InterPro"/>
</dbReference>
<feature type="domain" description="WRKY" evidence="7">
    <location>
        <begin position="168"/>
        <end position="230"/>
    </location>
</feature>
<dbReference type="SUPFAM" id="SSF118290">
    <property type="entry name" value="WRKY DNA-binding domain"/>
    <property type="match status" value="1"/>
</dbReference>
<evidence type="ECO:0000256" key="6">
    <source>
        <dbReference type="SAM" id="MobiDB-lite"/>
    </source>
</evidence>
<dbReference type="EnsemblPlants" id="Kaladp0064s0151.1.v1.1">
    <property type="protein sequence ID" value="Kaladp0064s0151.1.v1.1"/>
    <property type="gene ID" value="Kaladp0064s0151.v1.1"/>
</dbReference>
<evidence type="ECO:0000256" key="4">
    <source>
        <dbReference type="ARBA" id="ARBA00023163"/>
    </source>
</evidence>
<dbReference type="SMART" id="SM00774">
    <property type="entry name" value="WRKY"/>
    <property type="match status" value="1"/>
</dbReference>
<organism evidence="8 9">
    <name type="scientific">Kalanchoe fedtschenkoi</name>
    <name type="common">Lavender scallops</name>
    <name type="synonym">South American air plant</name>
    <dbReference type="NCBI Taxonomy" id="63787"/>
    <lineage>
        <taxon>Eukaryota</taxon>
        <taxon>Viridiplantae</taxon>
        <taxon>Streptophyta</taxon>
        <taxon>Embryophyta</taxon>
        <taxon>Tracheophyta</taxon>
        <taxon>Spermatophyta</taxon>
        <taxon>Magnoliopsida</taxon>
        <taxon>eudicotyledons</taxon>
        <taxon>Gunneridae</taxon>
        <taxon>Pentapetalae</taxon>
        <taxon>Saxifragales</taxon>
        <taxon>Crassulaceae</taxon>
        <taxon>Kalanchoe</taxon>
    </lineage>
</organism>
<dbReference type="InterPro" id="IPR003657">
    <property type="entry name" value="WRKY_dom"/>
</dbReference>
<dbReference type="InterPro" id="IPR036576">
    <property type="entry name" value="WRKY_dom_sf"/>
</dbReference>
<keyword evidence="3" id="KW-0238">DNA-binding</keyword>
<reference evidence="8" key="1">
    <citation type="submission" date="2021-01" db="UniProtKB">
        <authorList>
            <consortium name="EnsemblPlants"/>
        </authorList>
    </citation>
    <scope>IDENTIFICATION</scope>
</reference>
<name>A0A7N0UFB5_KALFE</name>
<feature type="compositionally biased region" description="Polar residues" evidence="6">
    <location>
        <begin position="127"/>
        <end position="139"/>
    </location>
</feature>
<evidence type="ECO:0000313" key="9">
    <source>
        <dbReference type="Proteomes" id="UP000594263"/>
    </source>
</evidence>
<dbReference type="PROSITE" id="PS50811">
    <property type="entry name" value="WRKY"/>
    <property type="match status" value="1"/>
</dbReference>
<dbReference type="OMA" id="HTCHMSA"/>
<keyword evidence="9" id="KW-1185">Reference proteome</keyword>
<evidence type="ECO:0000256" key="5">
    <source>
        <dbReference type="ARBA" id="ARBA00023242"/>
    </source>
</evidence>
<sequence length="338" mass="36996">MDDAVISMILRGCELARRLEASLPSMAVASLTESCGEIIRAFAAAREKLSGYQQASAFDNREEWLMRSGYGRGIIMDQHVMMQSHDDERDLHVNMEAGQGASRVPDQPAAVAGPSASRAAVGGSGSFQAGQHVSRSSTSRPRRNERRDGRRTVRVAAPRIGNTEIPPEDGFTWRKYGQKEILGSRFPRAYFRCTHQKLYHCPAKKQVQRLDDDPDTFQVTYRSDHTCHLSATAPGPPPNSSLALPPAIISQQQHSIAPTASARAAWLSMGIGCGGSRPTSDPRAHSYDGYSYQPVIDMADTMFNSGSSGTPCMDQIFSSAVEDVEWDQVGDLKGKKHR</sequence>
<dbReference type="AlphaFoldDB" id="A0A7N0UFB5"/>
<feature type="region of interest" description="Disordered" evidence="6">
    <location>
        <begin position="99"/>
        <end position="153"/>
    </location>
</feature>
<keyword evidence="4" id="KW-0804">Transcription</keyword>
<dbReference type="PANTHER" id="PTHR31282">
    <property type="entry name" value="WRKY TRANSCRIPTION FACTOR 21-RELATED"/>
    <property type="match status" value="1"/>
</dbReference>
<proteinExistence type="predicted"/>
<evidence type="ECO:0000256" key="2">
    <source>
        <dbReference type="ARBA" id="ARBA00023015"/>
    </source>
</evidence>
<comment type="subcellular location">
    <subcellularLocation>
        <location evidence="1">Nucleus</location>
    </subcellularLocation>
</comment>
<evidence type="ECO:0000313" key="8">
    <source>
        <dbReference type="EnsemblPlants" id="Kaladp0064s0151.1.v1.1"/>
    </source>
</evidence>
<evidence type="ECO:0000256" key="3">
    <source>
        <dbReference type="ARBA" id="ARBA00023125"/>
    </source>
</evidence>
<accession>A0A7N0UFB5</accession>
<evidence type="ECO:0000256" key="1">
    <source>
        <dbReference type="ARBA" id="ARBA00004123"/>
    </source>
</evidence>
<keyword evidence="5" id="KW-0539">Nucleus</keyword>
<keyword evidence="2" id="KW-0805">Transcription regulation</keyword>
<dbReference type="InterPro" id="IPR044810">
    <property type="entry name" value="WRKY_plant"/>
</dbReference>
<dbReference type="Gramene" id="Kaladp0064s0151.1.v1.1">
    <property type="protein sequence ID" value="Kaladp0064s0151.1.v1.1"/>
    <property type="gene ID" value="Kaladp0064s0151.v1.1"/>
</dbReference>
<evidence type="ECO:0000259" key="7">
    <source>
        <dbReference type="PROSITE" id="PS50811"/>
    </source>
</evidence>
<dbReference type="GO" id="GO:0005634">
    <property type="term" value="C:nucleus"/>
    <property type="evidence" value="ECO:0007669"/>
    <property type="project" value="UniProtKB-SubCell"/>
</dbReference>